<comment type="caution">
    <text evidence="1">The sequence shown here is derived from an EMBL/GenBank/DDBJ whole genome shotgun (WGS) entry which is preliminary data.</text>
</comment>
<organism evidence="1 2">
    <name type="scientific">Chiloscyllium punctatum</name>
    <name type="common">Brownbanded bambooshark</name>
    <name type="synonym">Hemiscyllium punctatum</name>
    <dbReference type="NCBI Taxonomy" id="137246"/>
    <lineage>
        <taxon>Eukaryota</taxon>
        <taxon>Metazoa</taxon>
        <taxon>Chordata</taxon>
        <taxon>Craniata</taxon>
        <taxon>Vertebrata</taxon>
        <taxon>Chondrichthyes</taxon>
        <taxon>Elasmobranchii</taxon>
        <taxon>Galeomorphii</taxon>
        <taxon>Galeoidea</taxon>
        <taxon>Orectolobiformes</taxon>
        <taxon>Hemiscylliidae</taxon>
        <taxon>Chiloscyllium</taxon>
    </lineage>
</organism>
<accession>A0A401S9K8</accession>
<evidence type="ECO:0000313" key="1">
    <source>
        <dbReference type="EMBL" id="GCC27082.1"/>
    </source>
</evidence>
<name>A0A401S9K8_CHIPU</name>
<keyword evidence="2" id="KW-1185">Reference proteome</keyword>
<reference evidence="1 2" key="1">
    <citation type="journal article" date="2018" name="Nat. Ecol. Evol.">
        <title>Shark genomes provide insights into elasmobranch evolution and the origin of vertebrates.</title>
        <authorList>
            <person name="Hara Y"/>
            <person name="Yamaguchi K"/>
            <person name="Onimaru K"/>
            <person name="Kadota M"/>
            <person name="Koyanagi M"/>
            <person name="Keeley SD"/>
            <person name="Tatsumi K"/>
            <person name="Tanaka K"/>
            <person name="Motone F"/>
            <person name="Kageyama Y"/>
            <person name="Nozu R"/>
            <person name="Adachi N"/>
            <person name="Nishimura O"/>
            <person name="Nakagawa R"/>
            <person name="Tanegashima C"/>
            <person name="Kiyatake I"/>
            <person name="Matsumoto R"/>
            <person name="Murakumo K"/>
            <person name="Nishida K"/>
            <person name="Terakita A"/>
            <person name="Kuratani S"/>
            <person name="Sato K"/>
            <person name="Hyodo S Kuraku.S."/>
        </authorList>
    </citation>
    <scope>NUCLEOTIDE SEQUENCE [LARGE SCALE GENOMIC DNA]</scope>
</reference>
<dbReference type="AlphaFoldDB" id="A0A401S9K8"/>
<dbReference type="EMBL" id="BEZZ01000150">
    <property type="protein sequence ID" value="GCC27082.1"/>
    <property type="molecule type" value="Genomic_DNA"/>
</dbReference>
<gene>
    <name evidence="1" type="ORF">chiPu_0005503</name>
</gene>
<sequence length="107" mass="12177">MERYVNDLDKCSGGTLFLMKPTEEKWGAGMKNGDFKRQHYPGTTIAEARSWAQSSKKEDRPNGETEAWLALRCQCGSDPRLSHESEADLFCNLIQFYALVLNKQSDK</sequence>
<dbReference type="Proteomes" id="UP000287033">
    <property type="component" value="Unassembled WGS sequence"/>
</dbReference>
<evidence type="ECO:0000313" key="2">
    <source>
        <dbReference type="Proteomes" id="UP000287033"/>
    </source>
</evidence>
<proteinExistence type="predicted"/>
<protein>
    <submittedName>
        <fullName evidence="1">Uncharacterized protein</fullName>
    </submittedName>
</protein>